<protein>
    <submittedName>
        <fullName evidence="3">Uncharacterized protein</fullName>
    </submittedName>
</protein>
<reference evidence="3" key="1">
    <citation type="submission" date="2023-11" db="UniProtKB">
        <authorList>
            <consortium name="WormBaseParasite"/>
        </authorList>
    </citation>
    <scope>IDENTIFICATION</scope>
</reference>
<dbReference type="Proteomes" id="UP000050791">
    <property type="component" value="Unassembled WGS sequence"/>
</dbReference>
<dbReference type="WBParaSite" id="SMTH1_98300.1">
    <property type="protein sequence ID" value="SMTH1_98300.1"/>
    <property type="gene ID" value="SMTH1_98300"/>
</dbReference>
<feature type="signal peptide" evidence="1">
    <location>
        <begin position="1"/>
        <end position="27"/>
    </location>
</feature>
<sequence>MHSYFLLSTVVLTLSLIFLDGINVVNGEGVIFDVRTFFLECWLNLCLRLKGTFDFFLGDLKPKYGGRQKP</sequence>
<evidence type="ECO:0000313" key="3">
    <source>
        <dbReference type="WBParaSite" id="SMTH1_98300.1"/>
    </source>
</evidence>
<keyword evidence="1" id="KW-0732">Signal</keyword>
<feature type="chain" id="PRO_5041634771" evidence="1">
    <location>
        <begin position="28"/>
        <end position="70"/>
    </location>
</feature>
<evidence type="ECO:0000256" key="1">
    <source>
        <dbReference type="SAM" id="SignalP"/>
    </source>
</evidence>
<evidence type="ECO:0000313" key="2">
    <source>
        <dbReference type="Proteomes" id="UP000050791"/>
    </source>
</evidence>
<organism evidence="2 3">
    <name type="scientific">Schistosoma mattheei</name>
    <dbReference type="NCBI Taxonomy" id="31246"/>
    <lineage>
        <taxon>Eukaryota</taxon>
        <taxon>Metazoa</taxon>
        <taxon>Spiralia</taxon>
        <taxon>Lophotrochozoa</taxon>
        <taxon>Platyhelminthes</taxon>
        <taxon>Trematoda</taxon>
        <taxon>Digenea</taxon>
        <taxon>Strigeidida</taxon>
        <taxon>Schistosomatoidea</taxon>
        <taxon>Schistosomatidae</taxon>
        <taxon>Schistosoma</taxon>
    </lineage>
</organism>
<name>A0AA85C1Z5_9TREM</name>
<proteinExistence type="predicted"/>
<accession>A0AA85C1Z5</accession>
<dbReference type="AlphaFoldDB" id="A0AA85C1Z5"/>